<evidence type="ECO:0000256" key="4">
    <source>
        <dbReference type="ARBA" id="ARBA00022833"/>
    </source>
</evidence>
<protein>
    <submittedName>
        <fullName evidence="12">SQUAMOSA promoter-binding-like 10</fullName>
    </submittedName>
</protein>
<gene>
    <name evidence="12" type="primary">SPL10</name>
</gene>
<evidence type="ECO:0000256" key="8">
    <source>
        <dbReference type="ARBA" id="ARBA00023242"/>
    </source>
</evidence>
<evidence type="ECO:0000256" key="7">
    <source>
        <dbReference type="ARBA" id="ARBA00023163"/>
    </source>
</evidence>
<feature type="domain" description="SBP-type" evidence="11">
    <location>
        <begin position="172"/>
        <end position="249"/>
    </location>
</feature>
<dbReference type="EMBL" id="KC836917">
    <property type="protein sequence ID" value="AGI62058.1"/>
    <property type="molecule type" value="mRNA"/>
</dbReference>
<feature type="region of interest" description="Disordered" evidence="10">
    <location>
        <begin position="37"/>
        <end position="73"/>
    </location>
</feature>
<dbReference type="GO" id="GO:0003677">
    <property type="term" value="F:DNA binding"/>
    <property type="evidence" value="ECO:0007669"/>
    <property type="project" value="UniProtKB-KW"/>
</dbReference>
<dbReference type="AlphaFoldDB" id="M9QZ76"/>
<keyword evidence="4" id="KW-0862">Zinc</keyword>
<dbReference type="InterPro" id="IPR036893">
    <property type="entry name" value="SBP_sf"/>
</dbReference>
<proteinExistence type="evidence at transcript level"/>
<evidence type="ECO:0000256" key="3">
    <source>
        <dbReference type="ARBA" id="ARBA00022771"/>
    </source>
</evidence>
<dbReference type="Gene3D" id="4.10.1100.10">
    <property type="entry name" value="Transcription factor, SBP-box domain"/>
    <property type="match status" value="1"/>
</dbReference>
<keyword evidence="5" id="KW-0805">Transcription regulation</keyword>
<evidence type="ECO:0000313" key="12">
    <source>
        <dbReference type="EMBL" id="AGI62058.1"/>
    </source>
</evidence>
<keyword evidence="3 9" id="KW-0863">Zinc-finger</keyword>
<reference evidence="12" key="1">
    <citation type="submission" date="2013-03" db="EMBL/GenBank/DDBJ databases">
        <title>Catalog of Erycina pusilla miRNA and categorization of reproductive phase-related miRNAs and their target gene families.</title>
        <authorList>
            <person name="Lin C.-S."/>
            <person name="Chan M.-T."/>
            <person name="Shih M.-C."/>
            <person name="Chou M.-L."/>
        </authorList>
    </citation>
    <scope>NUCLEOTIDE SEQUENCE</scope>
</reference>
<dbReference type="GO" id="GO:0005634">
    <property type="term" value="C:nucleus"/>
    <property type="evidence" value="ECO:0007669"/>
    <property type="project" value="UniProtKB-SubCell"/>
</dbReference>
<feature type="compositionally biased region" description="Low complexity" evidence="10">
    <location>
        <begin position="44"/>
        <end position="73"/>
    </location>
</feature>
<dbReference type="Pfam" id="PF03110">
    <property type="entry name" value="SBP"/>
    <property type="match status" value="1"/>
</dbReference>
<feature type="region of interest" description="Disordered" evidence="10">
    <location>
        <begin position="98"/>
        <end position="119"/>
    </location>
</feature>
<comment type="subcellular location">
    <subcellularLocation>
        <location evidence="1">Nucleus</location>
    </subcellularLocation>
</comment>
<evidence type="ECO:0000256" key="5">
    <source>
        <dbReference type="ARBA" id="ARBA00023015"/>
    </source>
</evidence>
<keyword evidence="6" id="KW-0238">DNA-binding</keyword>
<evidence type="ECO:0000256" key="2">
    <source>
        <dbReference type="ARBA" id="ARBA00022723"/>
    </source>
</evidence>
<evidence type="ECO:0000259" key="11">
    <source>
        <dbReference type="PROSITE" id="PS51141"/>
    </source>
</evidence>
<evidence type="ECO:0000256" key="9">
    <source>
        <dbReference type="PROSITE-ProRule" id="PRU00470"/>
    </source>
</evidence>
<evidence type="ECO:0000256" key="6">
    <source>
        <dbReference type="ARBA" id="ARBA00023125"/>
    </source>
</evidence>
<feature type="compositionally biased region" description="Basic and acidic residues" evidence="10">
    <location>
        <begin position="233"/>
        <end position="243"/>
    </location>
</feature>
<accession>M9QZ76</accession>
<evidence type="ECO:0000256" key="1">
    <source>
        <dbReference type="ARBA" id="ARBA00004123"/>
    </source>
</evidence>
<organism evidence="12">
    <name type="scientific">Erycina pusilla</name>
    <dbReference type="NCBI Taxonomy" id="154679"/>
    <lineage>
        <taxon>Eukaryota</taxon>
        <taxon>Viridiplantae</taxon>
        <taxon>Streptophyta</taxon>
        <taxon>Embryophyta</taxon>
        <taxon>Tracheophyta</taxon>
        <taxon>Spermatophyta</taxon>
        <taxon>Magnoliopsida</taxon>
        <taxon>Liliopsida</taxon>
        <taxon>Asparagales</taxon>
        <taxon>Orchidaceae</taxon>
        <taxon>Epidendroideae</taxon>
        <taxon>Cymbidieae</taxon>
        <taxon>Oncidiinae</taxon>
        <taxon>Erycina</taxon>
    </lineage>
</organism>
<name>M9QZ76_9ASPA</name>
<keyword evidence="2" id="KW-0479">Metal-binding</keyword>
<keyword evidence="7" id="KW-0804">Transcription</keyword>
<dbReference type="PANTHER" id="PTHR31251">
    <property type="entry name" value="SQUAMOSA PROMOTER-BINDING-LIKE PROTEIN 4"/>
    <property type="match status" value="1"/>
</dbReference>
<sequence>MDWNLKAPLSWEWENLGLFSGKETEITKLTTQAEWRTEDGGVISNGSMYSSGSGTSSGSDLGNGSSRSSISASVGSSSKIGVTISDLNFETVEGLRRSMNKNNEPARGEDTGTSPVIVGRNVAGEPPLGLKLGKRTYFEDFGAANVKISSVSIAPDDSSVKKSRLSHQVSQNSYCQVEGCNVDLVGAKDYHRKHRVCESHSKSPKVNIAGQERRFCQQCSRFHDLSEFDQKKRSCRKRLSEHNSRRRKPQPEAISFNSSVLPSSFYGNGQQMNFFLSRGPVSDGRSSASTMWGKSTGFSLSTTDGSWPKPTKTGVDGALHLPFTDFSDAFPASNHGFNRTMPFKGTTAEVLNQGLEASVTASNLNGAPDLRSALSLLSNDSCGPCNTGQSHMIHFARTSPAAAAAAAAASHPPPLPASNNSLQECWQDDHSLTEQALSFNFNSNGSQFQEFHLSKSPYDSPLFEGNQVFSKSDGHFLGFKT</sequence>
<dbReference type="GO" id="GO:0008270">
    <property type="term" value="F:zinc ion binding"/>
    <property type="evidence" value="ECO:0007669"/>
    <property type="project" value="UniProtKB-KW"/>
</dbReference>
<keyword evidence="8" id="KW-0539">Nucleus</keyword>
<dbReference type="PROSITE" id="PS51141">
    <property type="entry name" value="ZF_SBP"/>
    <property type="match status" value="1"/>
</dbReference>
<feature type="region of interest" description="Disordered" evidence="10">
    <location>
        <begin position="233"/>
        <end position="254"/>
    </location>
</feature>
<evidence type="ECO:0000256" key="10">
    <source>
        <dbReference type="SAM" id="MobiDB-lite"/>
    </source>
</evidence>
<dbReference type="SUPFAM" id="SSF103612">
    <property type="entry name" value="SBT domain"/>
    <property type="match status" value="1"/>
</dbReference>
<dbReference type="InterPro" id="IPR044817">
    <property type="entry name" value="SBP-like"/>
</dbReference>
<dbReference type="PANTHER" id="PTHR31251:SF74">
    <property type="entry name" value="SQUAMOSA PROMOTER-BINDING-LIKE PROTEIN 2"/>
    <property type="match status" value="1"/>
</dbReference>
<dbReference type="InterPro" id="IPR004333">
    <property type="entry name" value="SBP_dom"/>
</dbReference>
<dbReference type="FunFam" id="4.10.1100.10:FF:000001">
    <property type="entry name" value="Squamosa promoter-binding-like protein 14"/>
    <property type="match status" value="1"/>
</dbReference>